<keyword evidence="2" id="KW-0597">Phosphoprotein</keyword>
<proteinExistence type="predicted"/>
<feature type="domain" description="Response regulatory" evidence="3">
    <location>
        <begin position="3"/>
        <end position="137"/>
    </location>
</feature>
<gene>
    <name evidence="4" type="ORF">ACFOMG_00815</name>
</gene>
<evidence type="ECO:0000256" key="2">
    <source>
        <dbReference type="PROSITE-ProRule" id="PRU00169"/>
    </source>
</evidence>
<dbReference type="RefSeq" id="WP_376864198.1">
    <property type="nucleotide sequence ID" value="NZ_JBHRYB010000001.1"/>
</dbReference>
<accession>A0ABV7VMA4</accession>
<evidence type="ECO:0000259" key="3">
    <source>
        <dbReference type="PROSITE" id="PS50110"/>
    </source>
</evidence>
<protein>
    <submittedName>
        <fullName evidence="4">Response regulator transcription factor</fullName>
    </submittedName>
</protein>
<evidence type="ECO:0000313" key="4">
    <source>
        <dbReference type="EMBL" id="MFC3678648.1"/>
    </source>
</evidence>
<comment type="caution">
    <text evidence="4">The sequence shown here is derived from an EMBL/GenBank/DDBJ whole genome shotgun (WGS) entry which is preliminary data.</text>
</comment>
<dbReference type="Gene3D" id="1.10.10.10">
    <property type="entry name" value="Winged helix-like DNA-binding domain superfamily/Winged helix DNA-binding domain"/>
    <property type="match status" value="1"/>
</dbReference>
<dbReference type="SUPFAM" id="SSF52172">
    <property type="entry name" value="CheY-like"/>
    <property type="match status" value="1"/>
</dbReference>
<dbReference type="EMBL" id="JBHRYB010000001">
    <property type="protein sequence ID" value="MFC3678648.1"/>
    <property type="molecule type" value="Genomic_DNA"/>
</dbReference>
<dbReference type="PROSITE" id="PS50110">
    <property type="entry name" value="RESPONSE_REGULATORY"/>
    <property type="match status" value="1"/>
</dbReference>
<organism evidence="4 5">
    <name type="scientific">Bacterioplanoides pacificum</name>
    <dbReference type="NCBI Taxonomy" id="1171596"/>
    <lineage>
        <taxon>Bacteria</taxon>
        <taxon>Pseudomonadati</taxon>
        <taxon>Pseudomonadota</taxon>
        <taxon>Gammaproteobacteria</taxon>
        <taxon>Oceanospirillales</taxon>
        <taxon>Oceanospirillaceae</taxon>
        <taxon>Bacterioplanoides</taxon>
    </lineage>
</organism>
<dbReference type="InterPro" id="IPR016032">
    <property type="entry name" value="Sig_transdc_resp-reg_C-effctor"/>
</dbReference>
<keyword evidence="1" id="KW-0238">DNA-binding</keyword>
<dbReference type="InterPro" id="IPR001789">
    <property type="entry name" value="Sig_transdc_resp-reg_receiver"/>
</dbReference>
<dbReference type="InterPro" id="IPR036388">
    <property type="entry name" value="WH-like_DNA-bd_sf"/>
</dbReference>
<reference evidence="5" key="1">
    <citation type="journal article" date="2019" name="Int. J. Syst. Evol. Microbiol.">
        <title>The Global Catalogue of Microorganisms (GCM) 10K type strain sequencing project: providing services to taxonomists for standard genome sequencing and annotation.</title>
        <authorList>
            <consortium name="The Broad Institute Genomics Platform"/>
            <consortium name="The Broad Institute Genome Sequencing Center for Infectious Disease"/>
            <person name="Wu L."/>
            <person name="Ma J."/>
        </authorList>
    </citation>
    <scope>NUCLEOTIDE SEQUENCE [LARGE SCALE GENOMIC DNA]</scope>
    <source>
        <strain evidence="5">KCTC 42424</strain>
    </source>
</reference>
<evidence type="ECO:0000256" key="1">
    <source>
        <dbReference type="ARBA" id="ARBA00023125"/>
    </source>
</evidence>
<dbReference type="SUPFAM" id="SSF46894">
    <property type="entry name" value="C-terminal effector domain of the bipartite response regulators"/>
    <property type="match status" value="1"/>
</dbReference>
<feature type="modified residue" description="4-aspartylphosphate" evidence="2">
    <location>
        <position position="69"/>
    </location>
</feature>
<name>A0ABV7VMA4_9GAMM</name>
<dbReference type="Gene3D" id="3.40.50.2300">
    <property type="match status" value="1"/>
</dbReference>
<sequence length="272" mass="30487">MIKIFWVEDQQHWIDKFRPVLQSNHFAPGEPPLAGAEQNRLEVFKQLDAALARIAQTDHSDAPQIALLDASLNGDDDGGYTIARALLKKWPALPIVFLSEHSGTGIEQKAFEEGVSRDFIAKNQRNIEAVLLWRMKALLKDVLAPAAQSRQLTSGDLSIDLISWEVRWRGNVLMNPANPKRPLAPTPRKILRFLVEASPRPVTTLQMAEWLEADLEKFSYANYRQHIKTLRKSLALAHGDEQAFMDLCRAGDGVATFGADGAYLWKAPAERV</sequence>
<evidence type="ECO:0000313" key="5">
    <source>
        <dbReference type="Proteomes" id="UP001595722"/>
    </source>
</evidence>
<keyword evidence="5" id="KW-1185">Reference proteome</keyword>
<dbReference type="Proteomes" id="UP001595722">
    <property type="component" value="Unassembled WGS sequence"/>
</dbReference>
<dbReference type="InterPro" id="IPR011006">
    <property type="entry name" value="CheY-like_superfamily"/>
</dbReference>